<keyword evidence="1" id="KW-0378">Hydrolase</keyword>
<dbReference type="AlphaFoldDB" id="A0A7N2M5Y7"/>
<dbReference type="GO" id="GO:0005634">
    <property type="term" value="C:nucleus"/>
    <property type="evidence" value="ECO:0007669"/>
    <property type="project" value="TreeGrafter"/>
</dbReference>
<dbReference type="Gene3D" id="1.10.1520.10">
    <property type="entry name" value="Ribonuclease III domain"/>
    <property type="match status" value="1"/>
</dbReference>
<proteinExistence type="predicted"/>
<feature type="domain" description="RNase III" evidence="2">
    <location>
        <begin position="152"/>
        <end position="304"/>
    </location>
</feature>
<dbReference type="Proteomes" id="UP000594261">
    <property type="component" value="Chromosome 7"/>
</dbReference>
<dbReference type="InterPro" id="IPR000999">
    <property type="entry name" value="RNase_III_dom"/>
</dbReference>
<name>A0A7N2M5Y7_QUELO</name>
<protein>
    <recommendedName>
        <fullName evidence="2">RNase III domain-containing protein</fullName>
    </recommendedName>
</protein>
<dbReference type="OMA" id="CPRASAC"/>
<organism evidence="3 4">
    <name type="scientific">Quercus lobata</name>
    <name type="common">Valley oak</name>
    <dbReference type="NCBI Taxonomy" id="97700"/>
    <lineage>
        <taxon>Eukaryota</taxon>
        <taxon>Viridiplantae</taxon>
        <taxon>Streptophyta</taxon>
        <taxon>Embryophyta</taxon>
        <taxon>Tracheophyta</taxon>
        <taxon>Spermatophyta</taxon>
        <taxon>Magnoliopsida</taxon>
        <taxon>eudicotyledons</taxon>
        <taxon>Gunneridae</taxon>
        <taxon>Pentapetalae</taxon>
        <taxon>rosids</taxon>
        <taxon>fabids</taxon>
        <taxon>Fagales</taxon>
        <taxon>Fagaceae</taxon>
        <taxon>Quercus</taxon>
    </lineage>
</organism>
<dbReference type="GO" id="GO:0005737">
    <property type="term" value="C:cytoplasm"/>
    <property type="evidence" value="ECO:0007669"/>
    <property type="project" value="TreeGrafter"/>
</dbReference>
<sequence length="332" mass="36587">MADINNLKEMIVLAIHTGKIYFVVEVVNNISAESPFGGNTDNASSKYDIFRVLQQKEIPASQMVCSSDSGDLVGADISTPLSLEHSLQRVLGYIRDSAFDPRRWVAPGQRFYGLFPVNVGWVLQKCLWMQNSILKTQTLIGAYYIGGGIIAALHLMKWLGIDAELDPSLVVEAITTASLRSYVSKDNEVATLESKLGYEFSVKGLLQEVITHASQQELGVGYCYQLTDLCSASVNNENFAQAAVILNLHQDLQHCSGLLLCQLTEYVKSISESHTDGSLRGPKGPEALGDMVESIARAILLDTKLNLNEVWRIYKPLLSPIVTPDKLELHPF</sequence>
<dbReference type="GO" id="GO:0030422">
    <property type="term" value="P:siRNA processing"/>
    <property type="evidence" value="ECO:0007669"/>
    <property type="project" value="TreeGrafter"/>
</dbReference>
<dbReference type="Gramene" id="QL07p035348:mrna">
    <property type="protein sequence ID" value="QL07p035348:mrna"/>
    <property type="gene ID" value="QL07p035348"/>
</dbReference>
<dbReference type="PANTHER" id="PTHR14950">
    <property type="entry name" value="DICER-RELATED"/>
    <property type="match status" value="1"/>
</dbReference>
<reference evidence="3 4" key="1">
    <citation type="journal article" date="2016" name="G3 (Bethesda)">
        <title>First Draft Assembly and Annotation of the Genome of a California Endemic Oak Quercus lobata Nee (Fagaceae).</title>
        <authorList>
            <person name="Sork V.L."/>
            <person name="Fitz-Gibbon S.T."/>
            <person name="Puiu D."/>
            <person name="Crepeau M."/>
            <person name="Gugger P.F."/>
            <person name="Sherman R."/>
            <person name="Stevens K."/>
            <person name="Langley C.H."/>
            <person name="Pellegrini M."/>
            <person name="Salzberg S.L."/>
        </authorList>
    </citation>
    <scope>NUCLEOTIDE SEQUENCE [LARGE SCALE GENOMIC DNA]</scope>
    <source>
        <strain evidence="3 4">cv. SW786</strain>
    </source>
</reference>
<dbReference type="EMBL" id="LRBV02000007">
    <property type="status" value="NOT_ANNOTATED_CDS"/>
    <property type="molecule type" value="Genomic_DNA"/>
</dbReference>
<dbReference type="InterPro" id="IPR036389">
    <property type="entry name" value="RNase_III_sf"/>
</dbReference>
<evidence type="ECO:0000256" key="1">
    <source>
        <dbReference type="ARBA" id="ARBA00022801"/>
    </source>
</evidence>
<keyword evidence="4" id="KW-1185">Reference proteome</keyword>
<evidence type="ECO:0000313" key="3">
    <source>
        <dbReference type="EnsemblPlants" id="QL07p035348:mrna"/>
    </source>
</evidence>
<dbReference type="GO" id="GO:0003723">
    <property type="term" value="F:RNA binding"/>
    <property type="evidence" value="ECO:0007669"/>
    <property type="project" value="TreeGrafter"/>
</dbReference>
<evidence type="ECO:0000313" key="4">
    <source>
        <dbReference type="Proteomes" id="UP000594261"/>
    </source>
</evidence>
<dbReference type="PROSITE" id="PS50142">
    <property type="entry name" value="RNASE_3_2"/>
    <property type="match status" value="1"/>
</dbReference>
<dbReference type="InParanoid" id="A0A7N2M5Y7"/>
<dbReference type="GO" id="GO:0004525">
    <property type="term" value="F:ribonuclease III activity"/>
    <property type="evidence" value="ECO:0007669"/>
    <property type="project" value="InterPro"/>
</dbReference>
<reference evidence="3" key="2">
    <citation type="submission" date="2021-01" db="UniProtKB">
        <authorList>
            <consortium name="EnsemblPlants"/>
        </authorList>
    </citation>
    <scope>IDENTIFICATION</scope>
</reference>
<evidence type="ECO:0000259" key="2">
    <source>
        <dbReference type="PROSITE" id="PS50142"/>
    </source>
</evidence>
<dbReference type="EnsemblPlants" id="QL07p035348:mrna">
    <property type="protein sequence ID" value="QL07p035348:mrna"/>
    <property type="gene ID" value="QL07p035348"/>
</dbReference>
<dbReference type="CDD" id="cd00593">
    <property type="entry name" value="RIBOc"/>
    <property type="match status" value="1"/>
</dbReference>
<accession>A0A7N2M5Y7</accession>
<dbReference type="SUPFAM" id="SSF69065">
    <property type="entry name" value="RNase III domain-like"/>
    <property type="match status" value="1"/>
</dbReference>
<dbReference type="PANTHER" id="PTHR14950:SF46">
    <property type="entry name" value="ENDORIBONUCLEASE DICER HOMOLOG 3"/>
    <property type="match status" value="1"/>
</dbReference>